<reference evidence="1 2" key="1">
    <citation type="submission" date="2017-08" db="EMBL/GenBank/DDBJ databases">
        <title>The complete genome sequence of Nocardiopsis gilva YIM 90087.</title>
        <authorList>
            <person name="Yin M."/>
            <person name="Tang S."/>
        </authorList>
    </citation>
    <scope>NUCLEOTIDE SEQUENCE [LARGE SCALE GENOMIC DNA]</scope>
    <source>
        <strain evidence="1 2">YIM 90087</strain>
    </source>
</reference>
<dbReference type="PANTHER" id="PTHR43649:SF32">
    <property type="entry name" value="SUGAR BINDING SECRETED PROTEIN"/>
    <property type="match status" value="1"/>
</dbReference>
<evidence type="ECO:0000313" key="1">
    <source>
        <dbReference type="EMBL" id="ASU84924.1"/>
    </source>
</evidence>
<evidence type="ECO:0000313" key="2">
    <source>
        <dbReference type="Proteomes" id="UP000215005"/>
    </source>
</evidence>
<gene>
    <name evidence="1" type="ORF">CDO52_20900</name>
</gene>
<dbReference type="KEGG" id="ngv:CDO52_20900"/>
<dbReference type="Gene3D" id="3.40.190.10">
    <property type="entry name" value="Periplasmic binding protein-like II"/>
    <property type="match status" value="1"/>
</dbReference>
<dbReference type="Proteomes" id="UP000215005">
    <property type="component" value="Chromosome"/>
</dbReference>
<dbReference type="InterPro" id="IPR006059">
    <property type="entry name" value="SBP"/>
</dbReference>
<dbReference type="OrthoDB" id="3226017at2"/>
<dbReference type="EMBL" id="CP022753">
    <property type="protein sequence ID" value="ASU84924.1"/>
    <property type="molecule type" value="Genomic_DNA"/>
</dbReference>
<dbReference type="Pfam" id="PF13416">
    <property type="entry name" value="SBP_bac_8"/>
    <property type="match status" value="1"/>
</dbReference>
<dbReference type="AlphaFoldDB" id="A0A223S9W3"/>
<organism evidence="1 2">
    <name type="scientific">Nocardiopsis gilva YIM 90087</name>
    <dbReference type="NCBI Taxonomy" id="1235441"/>
    <lineage>
        <taxon>Bacteria</taxon>
        <taxon>Bacillati</taxon>
        <taxon>Actinomycetota</taxon>
        <taxon>Actinomycetes</taxon>
        <taxon>Streptosporangiales</taxon>
        <taxon>Nocardiopsidaceae</taxon>
        <taxon>Nocardiopsis</taxon>
    </lineage>
</organism>
<accession>A0A223S9W3</accession>
<sequence length="413" mass="45223">MSGTLLAAAGCSSGGEGAGGDVELVVETFGTFGYEELIEEFEAETGISVEQRVYGELEDYNEQLTRNIAAGSGLGDVVAIEEGIVLDVMQSADAFHDLNDYGAGEMEDDFLAWKWELGHTPDGQLLGLGTDIGGMAICYRADYYEEAGLPSDRDEVSELWDTWEDFVEVGTEFAESDVDAAFVDTTTEFSNAIMRQSGDVMFFDEDGELIIEDSESVAYAWDIAGELIERDLTAELEMWSDDWTAAIQAGAFATMPCPSWMLGQIEENAGEDGEDLWDVAKVPGGGGNWGGSWLAVPTQTEHPEEAAQLAKFLTGREGQLGAWKARNNLPSSPELLRSDEVREHTNGYFRDAPVGEIYAEGALELEPVFFGLHHFPVQQRTNSEALLSWEQGQATREEAWDQAVAEAERIARR</sequence>
<protein>
    <submittedName>
        <fullName evidence="1">ABC transporter substrate-binding protein</fullName>
    </submittedName>
</protein>
<dbReference type="SUPFAM" id="SSF53850">
    <property type="entry name" value="Periplasmic binding protein-like II"/>
    <property type="match status" value="1"/>
</dbReference>
<dbReference type="PANTHER" id="PTHR43649">
    <property type="entry name" value="ARABINOSE-BINDING PROTEIN-RELATED"/>
    <property type="match status" value="1"/>
</dbReference>
<keyword evidence="2" id="KW-1185">Reference proteome</keyword>
<dbReference type="InterPro" id="IPR050490">
    <property type="entry name" value="Bact_solute-bd_prot1"/>
</dbReference>
<name>A0A223S9W3_9ACTN</name>
<proteinExistence type="predicted"/>